<keyword evidence="2" id="KW-1185">Reference proteome</keyword>
<accession>A0ACC1HC22</accession>
<reference evidence="1" key="1">
    <citation type="submission" date="2022-06" db="EMBL/GenBank/DDBJ databases">
        <title>Phylogenomic reconstructions and comparative analyses of Kickxellomycotina fungi.</title>
        <authorList>
            <person name="Reynolds N.K."/>
            <person name="Stajich J.E."/>
            <person name="Barry K."/>
            <person name="Grigoriev I.V."/>
            <person name="Crous P."/>
            <person name="Smith M.E."/>
        </authorList>
    </citation>
    <scope>NUCLEOTIDE SEQUENCE</scope>
    <source>
        <strain evidence="1">RSA 2271</strain>
    </source>
</reference>
<name>A0ACC1HC22_9FUNG</name>
<evidence type="ECO:0000313" key="2">
    <source>
        <dbReference type="Proteomes" id="UP001145114"/>
    </source>
</evidence>
<dbReference type="Proteomes" id="UP001145114">
    <property type="component" value="Unassembled WGS sequence"/>
</dbReference>
<organism evidence="1 2">
    <name type="scientific">Spiromyces aspiralis</name>
    <dbReference type="NCBI Taxonomy" id="68401"/>
    <lineage>
        <taxon>Eukaryota</taxon>
        <taxon>Fungi</taxon>
        <taxon>Fungi incertae sedis</taxon>
        <taxon>Zoopagomycota</taxon>
        <taxon>Kickxellomycotina</taxon>
        <taxon>Kickxellomycetes</taxon>
        <taxon>Kickxellales</taxon>
        <taxon>Kickxellaceae</taxon>
        <taxon>Spiromyces</taxon>
    </lineage>
</organism>
<dbReference type="EMBL" id="JAMZIH010006253">
    <property type="protein sequence ID" value="KAJ1674113.1"/>
    <property type="molecule type" value="Genomic_DNA"/>
</dbReference>
<sequence length="137" mass="15190">MQTQKISAQEALDLIKKRRPQIYPNEGFREQLDLFFELGYNVTPENPLYRRFLVDRSVKSLGAGNSIEGIIRASDPSSAKATSTIGSSGGGGGLRRVLAKDENIIRHTPGAGQQDFSHKKRDRTRVPTKPGVLVHIY</sequence>
<proteinExistence type="predicted"/>
<protein>
    <submittedName>
        <fullName evidence="1">Tyrosine protein phosphatase yvh1</fullName>
    </submittedName>
</protein>
<evidence type="ECO:0000313" key="1">
    <source>
        <dbReference type="EMBL" id="KAJ1674113.1"/>
    </source>
</evidence>
<gene>
    <name evidence="1" type="primary">YVH1</name>
    <name evidence="1" type="ORF">EV182_003937</name>
</gene>
<comment type="caution">
    <text evidence="1">The sequence shown here is derived from an EMBL/GenBank/DDBJ whole genome shotgun (WGS) entry which is preliminary data.</text>
</comment>